<name>A0AAT9HI71_9ACTN</name>
<reference evidence="4" key="1">
    <citation type="submission" date="2024-06" db="EMBL/GenBank/DDBJ databases">
        <authorList>
            <consortium name="consrtm"/>
            <person name="Uemura M."/>
            <person name="Terahara T."/>
        </authorList>
    </citation>
    <scope>NUCLEOTIDE SEQUENCE</scope>
    <source>
        <strain evidence="4">KM77-8</strain>
    </source>
</reference>
<gene>
    <name evidence="4" type="ORF">SHKM778_35700</name>
</gene>
<dbReference type="Gene3D" id="2.60.40.1180">
    <property type="entry name" value="Golgi alpha-mannosidase II"/>
    <property type="match status" value="1"/>
</dbReference>
<sequence>MISSEDGRWVVVKELADGSRAVALFNESDRPQRISTTARGVGLPHAAGYRVRDLWKHRSTHTAGEISATVPGHGTVLVRVGPDRGWAQLPPAVDSGVGGVAIAEAGDSARLTAVTANLGRRPVHSVSIALTGPEGWRTKADSVPRARCSGVARSSGPHGGRGFRRAPTPVPTS</sequence>
<accession>A0AAT9HI71</accession>
<dbReference type="Pfam" id="PF17801">
    <property type="entry name" value="Melibiase_C"/>
    <property type="match status" value="1"/>
</dbReference>
<protein>
    <recommendedName>
        <fullName evidence="5">Alpha galactosidase C-terminal beta sandwich domain-containing protein</fullName>
    </recommendedName>
</protein>
<reference evidence="4" key="2">
    <citation type="submission" date="2024-07" db="EMBL/GenBank/DDBJ databases">
        <title>Streptomyces haneummycinica sp. nov., a new antibiotic-producing actinobacterium isolated from marine sediment.</title>
        <authorList>
            <person name="Uemura M."/>
            <person name="Hamada M."/>
            <person name="Hirano S."/>
            <person name="Kobayashi K."/>
            <person name="Ohshiro T."/>
            <person name="Kobayashi T."/>
            <person name="Terahara T."/>
        </authorList>
    </citation>
    <scope>NUCLEOTIDE SEQUENCE</scope>
    <source>
        <strain evidence="4">KM77-8</strain>
    </source>
</reference>
<proteinExistence type="predicted"/>
<feature type="domain" description="Alpha-galactosidase NEW3" evidence="2">
    <location>
        <begin position="103"/>
        <end position="142"/>
    </location>
</feature>
<dbReference type="SUPFAM" id="SSF51011">
    <property type="entry name" value="Glycosyl hydrolase domain"/>
    <property type="match status" value="1"/>
</dbReference>
<feature type="region of interest" description="Disordered" evidence="1">
    <location>
        <begin position="137"/>
        <end position="173"/>
    </location>
</feature>
<dbReference type="Pfam" id="PF10633">
    <property type="entry name" value="NPCBM_assoc"/>
    <property type="match status" value="1"/>
</dbReference>
<evidence type="ECO:0008006" key="5">
    <source>
        <dbReference type="Google" id="ProtNLM"/>
    </source>
</evidence>
<dbReference type="InterPro" id="IPR041233">
    <property type="entry name" value="Melibiase_C"/>
</dbReference>
<evidence type="ECO:0000259" key="2">
    <source>
        <dbReference type="Pfam" id="PF10633"/>
    </source>
</evidence>
<dbReference type="EMBL" id="AP035768">
    <property type="protein sequence ID" value="BFO17182.1"/>
    <property type="molecule type" value="Genomic_DNA"/>
</dbReference>
<dbReference type="InterPro" id="IPR018905">
    <property type="entry name" value="A-galactase_NEW3"/>
</dbReference>
<evidence type="ECO:0000259" key="3">
    <source>
        <dbReference type="Pfam" id="PF17801"/>
    </source>
</evidence>
<feature type="domain" description="Alpha galactosidase C-terminal" evidence="3">
    <location>
        <begin position="6"/>
        <end position="80"/>
    </location>
</feature>
<dbReference type="InterPro" id="IPR013780">
    <property type="entry name" value="Glyco_hydro_b"/>
</dbReference>
<evidence type="ECO:0000313" key="4">
    <source>
        <dbReference type="EMBL" id="BFO17182.1"/>
    </source>
</evidence>
<dbReference type="AlphaFoldDB" id="A0AAT9HI71"/>
<evidence type="ECO:0000256" key="1">
    <source>
        <dbReference type="SAM" id="MobiDB-lite"/>
    </source>
</evidence>
<organism evidence="4">
    <name type="scientific">Streptomyces haneummycinicus</name>
    <dbReference type="NCBI Taxonomy" id="3074435"/>
    <lineage>
        <taxon>Bacteria</taxon>
        <taxon>Bacillati</taxon>
        <taxon>Actinomycetota</taxon>
        <taxon>Actinomycetes</taxon>
        <taxon>Kitasatosporales</taxon>
        <taxon>Streptomycetaceae</taxon>
        <taxon>Streptomyces</taxon>
    </lineage>
</organism>